<protein>
    <submittedName>
        <fullName evidence="2">Unannotated protein</fullName>
    </submittedName>
</protein>
<keyword evidence="1" id="KW-1133">Transmembrane helix</keyword>
<evidence type="ECO:0000256" key="1">
    <source>
        <dbReference type="SAM" id="Phobius"/>
    </source>
</evidence>
<dbReference type="EMBL" id="CAESAN010000031">
    <property type="protein sequence ID" value="CAB4340453.1"/>
    <property type="molecule type" value="Genomic_DNA"/>
</dbReference>
<name>A0A6J5ZLJ5_9ZZZZ</name>
<sequence>MTRDETTEEKPPAKVLGVRLLVIVLVAQFIIAGVLIYFAVNGWPWLPGPAVVGYSYNGAQ</sequence>
<gene>
    <name evidence="2" type="ORF">UFOPK3547_00527</name>
</gene>
<proteinExistence type="predicted"/>
<feature type="transmembrane region" description="Helical" evidence="1">
    <location>
        <begin position="20"/>
        <end position="40"/>
    </location>
</feature>
<reference evidence="2" key="1">
    <citation type="submission" date="2020-05" db="EMBL/GenBank/DDBJ databases">
        <authorList>
            <person name="Chiriac C."/>
            <person name="Salcher M."/>
            <person name="Ghai R."/>
            <person name="Kavagutti S V."/>
        </authorList>
    </citation>
    <scope>NUCLEOTIDE SEQUENCE</scope>
</reference>
<organism evidence="2">
    <name type="scientific">freshwater metagenome</name>
    <dbReference type="NCBI Taxonomy" id="449393"/>
    <lineage>
        <taxon>unclassified sequences</taxon>
        <taxon>metagenomes</taxon>
        <taxon>ecological metagenomes</taxon>
    </lineage>
</organism>
<accession>A0A6J5ZLJ5</accession>
<keyword evidence="1" id="KW-0472">Membrane</keyword>
<dbReference type="AlphaFoldDB" id="A0A6J5ZLJ5"/>
<keyword evidence="1" id="KW-0812">Transmembrane</keyword>
<evidence type="ECO:0000313" key="2">
    <source>
        <dbReference type="EMBL" id="CAB4340453.1"/>
    </source>
</evidence>